<dbReference type="GO" id="GO:0004180">
    <property type="term" value="F:carboxypeptidase activity"/>
    <property type="evidence" value="ECO:0007669"/>
    <property type="project" value="TreeGrafter"/>
</dbReference>
<keyword evidence="2" id="KW-0812">Transmembrane</keyword>
<reference evidence="5" key="1">
    <citation type="journal article" date="2021" name="Open Biol.">
        <title>Shared evolutionary footprints suggest mitochondrial oxidative damage underlies multiple complex I losses in fungi.</title>
        <authorList>
            <person name="Schikora-Tamarit M.A."/>
            <person name="Marcet-Houben M."/>
            <person name="Nosek J."/>
            <person name="Gabaldon T."/>
        </authorList>
    </citation>
    <scope>NUCLEOTIDE SEQUENCE</scope>
    <source>
        <strain evidence="5">NCAIM Y.01608</strain>
    </source>
</reference>
<feature type="domain" description="Peptidase M28" evidence="4">
    <location>
        <begin position="434"/>
        <end position="624"/>
    </location>
</feature>
<dbReference type="PANTHER" id="PTHR10404:SF72">
    <property type="entry name" value="ZINC METALLOPROTEASE TRE2-RELATED"/>
    <property type="match status" value="1"/>
</dbReference>
<gene>
    <name evidence="5" type="ORF">OGATHE_002781</name>
</gene>
<dbReference type="Pfam" id="PF04389">
    <property type="entry name" value="Peptidase_M28"/>
    <property type="match status" value="1"/>
</dbReference>
<dbReference type="SUPFAM" id="SSF52025">
    <property type="entry name" value="PA domain"/>
    <property type="match status" value="1"/>
</dbReference>
<dbReference type="SUPFAM" id="SSF53187">
    <property type="entry name" value="Zn-dependent exopeptidases"/>
    <property type="match status" value="1"/>
</dbReference>
<protein>
    <submittedName>
        <fullName evidence="5">Uncharacterized protein</fullName>
    </submittedName>
</protein>
<dbReference type="Proteomes" id="UP000788993">
    <property type="component" value="Unassembled WGS sequence"/>
</dbReference>
<comment type="similarity">
    <text evidence="1">Belongs to the peptidase M28 family. M28B subfamily.</text>
</comment>
<dbReference type="InterPro" id="IPR036757">
    <property type="entry name" value="TFR-like_dimer_dom_sf"/>
</dbReference>
<dbReference type="SUPFAM" id="SSF47672">
    <property type="entry name" value="Transferrin receptor-like dimerisation domain"/>
    <property type="match status" value="1"/>
</dbReference>
<accession>A0A9P8PCY4</accession>
<dbReference type="InterPro" id="IPR039373">
    <property type="entry name" value="Peptidase_M28B"/>
</dbReference>
<dbReference type="Pfam" id="PF04253">
    <property type="entry name" value="TFR_dimer"/>
    <property type="match status" value="1"/>
</dbReference>
<evidence type="ECO:0000256" key="2">
    <source>
        <dbReference type="SAM" id="Phobius"/>
    </source>
</evidence>
<dbReference type="Gene3D" id="3.50.30.30">
    <property type="match status" value="1"/>
</dbReference>
<dbReference type="Gene3D" id="3.40.630.10">
    <property type="entry name" value="Zn peptidases"/>
    <property type="match status" value="1"/>
</dbReference>
<evidence type="ECO:0000313" key="6">
    <source>
        <dbReference type="Proteomes" id="UP000788993"/>
    </source>
</evidence>
<organism evidence="5 6">
    <name type="scientific">Ogataea polymorpha</name>
    <dbReference type="NCBI Taxonomy" id="460523"/>
    <lineage>
        <taxon>Eukaryota</taxon>
        <taxon>Fungi</taxon>
        <taxon>Dikarya</taxon>
        <taxon>Ascomycota</taxon>
        <taxon>Saccharomycotina</taxon>
        <taxon>Pichiomycetes</taxon>
        <taxon>Pichiales</taxon>
        <taxon>Pichiaceae</taxon>
        <taxon>Ogataea</taxon>
    </lineage>
</organism>
<feature type="transmembrane region" description="Helical" evidence="2">
    <location>
        <begin position="106"/>
        <end position="125"/>
    </location>
</feature>
<dbReference type="AlphaFoldDB" id="A0A9P8PCY4"/>
<dbReference type="PANTHER" id="PTHR10404">
    <property type="entry name" value="N-ACETYLATED-ALPHA-LINKED ACIDIC DIPEPTIDASE"/>
    <property type="match status" value="1"/>
</dbReference>
<dbReference type="InterPro" id="IPR007484">
    <property type="entry name" value="Peptidase_M28"/>
</dbReference>
<reference evidence="5" key="2">
    <citation type="submission" date="2021-01" db="EMBL/GenBank/DDBJ databases">
        <authorList>
            <person name="Schikora-Tamarit M.A."/>
        </authorList>
    </citation>
    <scope>NUCLEOTIDE SEQUENCE</scope>
    <source>
        <strain evidence="5">NCAIM Y.01608</strain>
    </source>
</reference>
<keyword evidence="6" id="KW-1185">Reference proteome</keyword>
<keyword evidence="2" id="KW-1133">Transmembrane helix</keyword>
<keyword evidence="2" id="KW-0472">Membrane</keyword>
<evidence type="ECO:0000256" key="1">
    <source>
        <dbReference type="ARBA" id="ARBA00005634"/>
    </source>
</evidence>
<evidence type="ECO:0000313" key="5">
    <source>
        <dbReference type="EMBL" id="KAH3669968.1"/>
    </source>
</evidence>
<evidence type="ECO:0000259" key="3">
    <source>
        <dbReference type="Pfam" id="PF04253"/>
    </source>
</evidence>
<dbReference type="InterPro" id="IPR046450">
    <property type="entry name" value="PA_dom_sf"/>
</dbReference>
<dbReference type="Gene3D" id="1.20.930.40">
    <property type="entry name" value="Transferrin receptor-like, dimerisation domain"/>
    <property type="match status" value="1"/>
</dbReference>
<feature type="domain" description="Transferrin receptor-like dimerisation" evidence="3">
    <location>
        <begin position="680"/>
        <end position="808"/>
    </location>
</feature>
<proteinExistence type="inferred from homology"/>
<evidence type="ECO:0000259" key="4">
    <source>
        <dbReference type="Pfam" id="PF04389"/>
    </source>
</evidence>
<dbReference type="InterPro" id="IPR007365">
    <property type="entry name" value="TFR-like_dimer_dom"/>
</dbReference>
<sequence>MTNQGEYLEIPNVPDEEPPAYDTLEDASGEFIPYEQFDIDEPAQRPRMSPRELFHNAGDFAKSFNKRFFRPINNALDPVYELYRFISTKTESYISKVGNPLIIKRLLYVLFIAALIYVISMSGLYPEATGSLYGDFYDVQKLHSYIDSHVDVSRIEENLEYLSSMPHMAGTAGDLALARYIEDIVSDSALQLDGNSKFTAYVNYPEKVHAKLYHGDKLLHDCDLIEKLTGQDDNENNIELQQMAFNPGSKRGSAKGRVVYANYGTLEDYKLLREKGVNLQGSVVVIKYGGLLMESKKLYYAHEQGASGVLFLSDPKSGSAYNMRSIQKEPVALPDYYTGNMVSPGGGVLDRVPDYFDLNIMWNSNNCTPRIPSIPVSWESVKNIMIPLKGHGERVDEWTLDFGNEKVEIWTGSDEFIIDMSNEVAERMNKEVWNVAGRITGSEQNNLAIVIGAARDSPGYGAVDSTGTAVLLELIYLFSNMMRAMKWKPLRSIYFVSFSGTDYNMAGSTYFAQSKSDFFNRQGYTYIDLSDAVSGSKLEIAADPILHSLIENSLSLVEDPATNKSLAEVWDKAFLSMRDNTKNYQPFISHFGMPAAEFRFKGKGYPKNSCLDTFDNFKKQKIDREMQYHKALTRLVAKIILQLTDKPIIPYDIFNMVSAINRNMKDLRSYVEFKDKDAKLDFTRFDTSLIKLKSIAREQQSFIKTWTEIVNADSGSEPNLLAVNRWDWNAKLVLLEKILQSSNGIYGRPWHKNVLFGTEFRVPETKEMSFIYDSFPGVRDAIDVGDWKEAQKQLELICELMDQCLDLFQLN</sequence>
<dbReference type="EMBL" id="JAEUBD010000983">
    <property type="protein sequence ID" value="KAH3669968.1"/>
    <property type="molecule type" value="Genomic_DNA"/>
</dbReference>
<name>A0A9P8PCY4_9ASCO</name>
<comment type="caution">
    <text evidence="5">The sequence shown here is derived from an EMBL/GenBank/DDBJ whole genome shotgun (WGS) entry which is preliminary data.</text>
</comment>